<dbReference type="GO" id="GO:0006635">
    <property type="term" value="P:fatty acid beta-oxidation"/>
    <property type="evidence" value="ECO:0007669"/>
    <property type="project" value="TreeGrafter"/>
</dbReference>
<dbReference type="InterPro" id="IPR018376">
    <property type="entry name" value="Enoyl-CoA_hyd/isom_CS"/>
</dbReference>
<dbReference type="OrthoDB" id="410701at2759"/>
<evidence type="ECO:0008006" key="6">
    <source>
        <dbReference type="Google" id="ProtNLM"/>
    </source>
</evidence>
<dbReference type="GO" id="GO:0016836">
    <property type="term" value="F:hydro-lyase activity"/>
    <property type="evidence" value="ECO:0007669"/>
    <property type="project" value="UniProtKB-ARBA"/>
</dbReference>
<dbReference type="FunFam" id="1.10.12.10:FF:000001">
    <property type="entry name" value="Probable enoyl-CoA hydratase, mitochondrial"/>
    <property type="match status" value="1"/>
</dbReference>
<evidence type="ECO:0000313" key="5">
    <source>
        <dbReference type="Proteomes" id="UP000274922"/>
    </source>
</evidence>
<dbReference type="GO" id="GO:0005739">
    <property type="term" value="C:mitochondrion"/>
    <property type="evidence" value="ECO:0007669"/>
    <property type="project" value="TreeGrafter"/>
</dbReference>
<keyword evidence="5" id="KW-1185">Reference proteome</keyword>
<accession>A0A4P9XCG5</accession>
<name>A0A4P9XCG5_9FUNG</name>
<dbReference type="Gene3D" id="3.90.226.10">
    <property type="entry name" value="2-enoyl-CoA Hydratase, Chain A, domain 1"/>
    <property type="match status" value="1"/>
</dbReference>
<evidence type="ECO:0000256" key="3">
    <source>
        <dbReference type="RuleBase" id="RU003707"/>
    </source>
</evidence>
<dbReference type="EMBL" id="ML014128">
    <property type="protein sequence ID" value="RKP03147.1"/>
    <property type="molecule type" value="Genomic_DNA"/>
</dbReference>
<dbReference type="Pfam" id="PF00378">
    <property type="entry name" value="ECH_1"/>
    <property type="match status" value="1"/>
</dbReference>
<dbReference type="PANTHER" id="PTHR11941">
    <property type="entry name" value="ENOYL-COA HYDRATASE-RELATED"/>
    <property type="match status" value="1"/>
</dbReference>
<dbReference type="PROSITE" id="PS00166">
    <property type="entry name" value="ENOYL_COA_HYDRATASE"/>
    <property type="match status" value="1"/>
</dbReference>
<gene>
    <name evidence="4" type="ORF">CXG81DRAFT_29368</name>
</gene>
<organism evidence="4 5">
    <name type="scientific">Caulochytrium protostelioides</name>
    <dbReference type="NCBI Taxonomy" id="1555241"/>
    <lineage>
        <taxon>Eukaryota</taxon>
        <taxon>Fungi</taxon>
        <taxon>Fungi incertae sedis</taxon>
        <taxon>Chytridiomycota</taxon>
        <taxon>Chytridiomycota incertae sedis</taxon>
        <taxon>Chytridiomycetes</taxon>
        <taxon>Caulochytriales</taxon>
        <taxon>Caulochytriaceae</taxon>
        <taxon>Caulochytrium</taxon>
    </lineage>
</organism>
<dbReference type="InterPro" id="IPR001753">
    <property type="entry name" value="Enoyl-CoA_hydra/iso"/>
</dbReference>
<sequence>MSYSPVGKTRVYVQKNVFLSSEADAGIAVLTLNRPAAMNALGVRLLSQLSTCLAQLETEPDLARVLIVRSAVAGVFCAGADLKERAAMKPQEVRAFVNALRATFTRLEHLPMPTIAAIDGAALGGGLELALAADLRVVGGAKARLGVPETRLAIIPGAGGTQRLTRVVGLAKAKELAFTATPVGPDEAVRIGLANRAASEGRSAYDEALHLAQAMLPAGPIAMRMAKVAIHQGSQMDQASGMILEQQCYAQVIQTEDRLEGLNAFREKRKPVFHGR</sequence>
<evidence type="ECO:0000256" key="1">
    <source>
        <dbReference type="ARBA" id="ARBA00005254"/>
    </source>
</evidence>
<dbReference type="CDD" id="cd06558">
    <property type="entry name" value="crotonase-like"/>
    <property type="match status" value="1"/>
</dbReference>
<dbReference type="Proteomes" id="UP000274922">
    <property type="component" value="Unassembled WGS sequence"/>
</dbReference>
<dbReference type="SUPFAM" id="SSF52096">
    <property type="entry name" value="ClpP/crotonase"/>
    <property type="match status" value="1"/>
</dbReference>
<evidence type="ECO:0000313" key="4">
    <source>
        <dbReference type="EMBL" id="RKP03147.1"/>
    </source>
</evidence>
<dbReference type="Gene3D" id="1.10.12.10">
    <property type="entry name" value="Lyase 2-enoyl-coa Hydratase, Chain A, domain 2"/>
    <property type="match status" value="1"/>
</dbReference>
<dbReference type="STRING" id="1555241.A0A4P9XCG5"/>
<evidence type="ECO:0000256" key="2">
    <source>
        <dbReference type="ARBA" id="ARBA00023239"/>
    </source>
</evidence>
<dbReference type="AlphaFoldDB" id="A0A4P9XCG5"/>
<keyword evidence="2" id="KW-0456">Lyase</keyword>
<dbReference type="PANTHER" id="PTHR11941:SF171">
    <property type="entry name" value="SD19268P"/>
    <property type="match status" value="1"/>
</dbReference>
<protein>
    <recommendedName>
        <fullName evidence="6">ClpP/crotonase</fullName>
    </recommendedName>
</protein>
<reference evidence="5" key="1">
    <citation type="journal article" date="2018" name="Nat. Microbiol.">
        <title>Leveraging single-cell genomics to expand the fungal tree of life.</title>
        <authorList>
            <person name="Ahrendt S.R."/>
            <person name="Quandt C.A."/>
            <person name="Ciobanu D."/>
            <person name="Clum A."/>
            <person name="Salamov A."/>
            <person name="Andreopoulos B."/>
            <person name="Cheng J.F."/>
            <person name="Woyke T."/>
            <person name="Pelin A."/>
            <person name="Henrissat B."/>
            <person name="Reynolds N.K."/>
            <person name="Benny G.L."/>
            <person name="Smith M.E."/>
            <person name="James T.Y."/>
            <person name="Grigoriev I.V."/>
        </authorList>
    </citation>
    <scope>NUCLEOTIDE SEQUENCE [LARGE SCALE GENOMIC DNA]</scope>
    <source>
        <strain evidence="5">ATCC 52028</strain>
    </source>
</reference>
<dbReference type="InterPro" id="IPR014748">
    <property type="entry name" value="Enoyl-CoA_hydra_C"/>
</dbReference>
<proteinExistence type="inferred from homology"/>
<comment type="similarity">
    <text evidence="1 3">Belongs to the enoyl-CoA hydratase/isomerase family.</text>
</comment>
<dbReference type="FunFam" id="3.90.226.10:FF:000009">
    <property type="entry name" value="Carnitinyl-CoA dehydratase"/>
    <property type="match status" value="1"/>
</dbReference>
<dbReference type="InterPro" id="IPR029045">
    <property type="entry name" value="ClpP/crotonase-like_dom_sf"/>
</dbReference>